<evidence type="ECO:0000256" key="3">
    <source>
        <dbReference type="PROSITE-ProRule" id="PRU00023"/>
    </source>
</evidence>
<organism evidence="6 7">
    <name type="scientific">Umbelopsis vinacea</name>
    <dbReference type="NCBI Taxonomy" id="44442"/>
    <lineage>
        <taxon>Eukaryota</taxon>
        <taxon>Fungi</taxon>
        <taxon>Fungi incertae sedis</taxon>
        <taxon>Mucoromycota</taxon>
        <taxon>Mucoromycotina</taxon>
        <taxon>Umbelopsidomycetes</taxon>
        <taxon>Umbelopsidales</taxon>
        <taxon>Umbelopsidaceae</taxon>
        <taxon>Umbelopsis</taxon>
    </lineage>
</organism>
<feature type="compositionally biased region" description="Basic and acidic residues" evidence="5">
    <location>
        <begin position="469"/>
        <end position="484"/>
    </location>
</feature>
<evidence type="ECO:0000256" key="2">
    <source>
        <dbReference type="ARBA" id="ARBA00023043"/>
    </source>
</evidence>
<dbReference type="PANTHER" id="PTHR24123:SF85">
    <property type="entry name" value="ANKYRIN REPEAT DOMAIN-CONTAINING PROTEIN 55"/>
    <property type="match status" value="1"/>
</dbReference>
<evidence type="ECO:0000313" key="7">
    <source>
        <dbReference type="Proteomes" id="UP000612746"/>
    </source>
</evidence>
<feature type="compositionally biased region" description="Low complexity" evidence="5">
    <location>
        <begin position="1132"/>
        <end position="1142"/>
    </location>
</feature>
<protein>
    <submittedName>
        <fullName evidence="6">Uncharacterized protein</fullName>
    </submittedName>
</protein>
<feature type="repeat" description="ANK" evidence="3">
    <location>
        <begin position="65"/>
        <end position="93"/>
    </location>
</feature>
<dbReference type="InterPro" id="IPR002110">
    <property type="entry name" value="Ankyrin_rpt"/>
</dbReference>
<feature type="region of interest" description="Disordered" evidence="5">
    <location>
        <begin position="976"/>
        <end position="1047"/>
    </location>
</feature>
<dbReference type="Pfam" id="PF12796">
    <property type="entry name" value="Ank_2"/>
    <property type="match status" value="1"/>
</dbReference>
<proteinExistence type="predicted"/>
<feature type="compositionally biased region" description="Polar residues" evidence="5">
    <location>
        <begin position="459"/>
        <end position="468"/>
    </location>
</feature>
<keyword evidence="4" id="KW-0175">Coiled coil</keyword>
<dbReference type="PROSITE" id="PS50297">
    <property type="entry name" value="ANK_REP_REGION"/>
    <property type="match status" value="5"/>
</dbReference>
<feature type="coiled-coil region" evidence="4">
    <location>
        <begin position="813"/>
        <end position="857"/>
    </location>
</feature>
<keyword evidence="1" id="KW-0677">Repeat</keyword>
<evidence type="ECO:0000256" key="4">
    <source>
        <dbReference type="SAM" id="Coils"/>
    </source>
</evidence>
<feature type="region of interest" description="Disordered" evidence="5">
    <location>
        <begin position="1123"/>
        <end position="1146"/>
    </location>
</feature>
<comment type="caution">
    <text evidence="6">The sequence shown here is derived from an EMBL/GenBank/DDBJ whole genome shotgun (WGS) entry which is preliminary data.</text>
</comment>
<evidence type="ECO:0000256" key="1">
    <source>
        <dbReference type="ARBA" id="ARBA00022737"/>
    </source>
</evidence>
<dbReference type="Pfam" id="PF13637">
    <property type="entry name" value="Ank_4"/>
    <property type="match status" value="2"/>
</dbReference>
<name>A0A8H7QBX5_9FUNG</name>
<feature type="repeat" description="ANK" evidence="3">
    <location>
        <begin position="376"/>
        <end position="411"/>
    </location>
</feature>
<feature type="repeat" description="ANK" evidence="3">
    <location>
        <begin position="557"/>
        <end position="582"/>
    </location>
</feature>
<sequence length="1657" mass="185417">MDFLQVVTENKLVDVRSLLQAGFDVNSLIAWNAKRTFTPLISKRIVNQPELLKKIQIDEEYYAHPLNLAVIGGHEDMVRLLLSAGADINLKDGRGRTAIMCAIYGLDLDSSCINGANAPLIAQTHPAHLDIMRNCLLGHHNLHVATLDSAQNDANGITPLCMASYLGKTEIMTLLLEDGRVNVDGADNKNATPLMYAARDGNATNVKLLLQYDASPDVTDDHGWSALQWGARNQEIVLLCEEALRSRRPEVPVSSIEPYDIKGERNDLLVLSTSSQYVKYPTNYTRLFSLINSLPPFSSSLSHLQLNPLPSPTEDVHEALDSSFDLQKAQAALLVAIKAHDHLSIQSLLLTTPIPASANQQTFNTTILVNHHDAKTGLTPLHHAIRSKPLPSLETVTMLFQAGADINAQSAYGRTALHHLCRFGVDKENNVWGIQKGAQSVRADSKRGRRPQIECVGTPTPSISTQTRCTEEEGDGKPQFDETYRLSMQSGTSSRSSASEGRLSYASNDSLRNSEAPFGTYENNVELDSTANACRHLARCASLLIRLGALVNHPDPTGNTPLHFAAEFGGVVEVIEVLVHEGNANITYKNKRGFTPLEVVKSEAAKKALEGMEKSRGLKKVINKKAAQDKITPLNGVHAASIHNDHSASLLNRSTLRTSTRSAFHRQSSIISPTESLPPSRHLKTLIFGSQPTKLDHVIQIPQTLEELREQFIQILRNIFFHLTTGTKSIEGLLANITGMVLQPPNMDSDQQRRHYAHLRASIDGLRTQLEQTYALFDITDEQYQSVVVWYQQDMDGIEAFNMELWERCEVERENIEAVYEAYEKLCDRVKDLECDNDQLARKVEALRRKGNRVLEKACKSVSDRDSTNESERSSMENIQFIMEAIMFLESDSRRHPSNAKRIQQQKMMEEFDSLIIEHSEQVEKEIADINMNSLKNSKTLNNPESENIMDDIEYSRRLREAQTILLNRWNASKERIEKNSEDEEDAEPQQEGMADFSSNDQASGSMETTIRFKNQDSVLSAGKTEESVRELSISPSSTKERASLLRSEKPQRLNHLELTFDILMSNLHEIEKDIYEADKRIHQILSSKRNMYENRLDLEDQLNSIDKVHSPEQLTQRVEELRVGRNDGPLDDGSSSDGSNGTRQQVSTELSAIMDETAQLFEEQQRLISERATLDNEHQEKRAEIEDIKSEIGQVRPAELLSGLLERLETEEPNLVTIQKDWKEDVECVSEVVFDDDVDCNASPDNDIYFGKGSIEIRCRLVKLESSLHTLKISCESQLQSLKSKLSESQAVLLQSERELSQGRERLLYMCEDLSDIQRQVFVLKRELEIVIQNRKEEIIKVWEVVNDVRDGVLMNYPANGSIPNGTNGDFSPMSPERNDDAQDQEQHDAILNELEQYHIVHENLLSALEQQRKDQTKISSQTLPNIIATLHSQQEALLASDEPSIMESTLVLGDLIDSVRKRELESSAMFSHLSGENQTIRSSFAMVKRATTSSVRSNSTYMEDQSEGLGSQRLPRQYNSVRRSARGGFGLPLSTKSRSSIRRMSNLRSSLLSDAQTLSTLASGEVNSAMNRPTSGIRRGRPDSQYPRSLVSPDNSIIMSPTLTSSLRQDGTRASLVSNSSISSLSSLHQANMLQKASRLKAANASKLSHHGSSI</sequence>
<feature type="compositionally biased region" description="Polar residues" evidence="5">
    <location>
        <begin position="997"/>
        <end position="1019"/>
    </location>
</feature>
<feature type="region of interest" description="Disordered" evidence="5">
    <location>
        <begin position="440"/>
        <end position="509"/>
    </location>
</feature>
<keyword evidence="2 3" id="KW-0040">ANK repeat</keyword>
<dbReference type="PANTHER" id="PTHR24123">
    <property type="entry name" value="ANKYRIN REPEAT-CONTAINING"/>
    <property type="match status" value="1"/>
</dbReference>
<dbReference type="SUPFAM" id="SSF48403">
    <property type="entry name" value="Ankyrin repeat"/>
    <property type="match status" value="3"/>
</dbReference>
<dbReference type="PROSITE" id="PS50088">
    <property type="entry name" value="ANK_REPEAT"/>
    <property type="match status" value="5"/>
</dbReference>
<dbReference type="InterPro" id="IPR051165">
    <property type="entry name" value="Multifunctional_ANK_Repeat"/>
</dbReference>
<feature type="region of interest" description="Disordered" evidence="5">
    <location>
        <begin position="1569"/>
        <end position="1600"/>
    </location>
</feature>
<dbReference type="SMART" id="SM00248">
    <property type="entry name" value="ANK"/>
    <property type="match status" value="7"/>
</dbReference>
<dbReference type="InterPro" id="IPR036770">
    <property type="entry name" value="Ankyrin_rpt-contain_sf"/>
</dbReference>
<evidence type="ECO:0000256" key="5">
    <source>
        <dbReference type="SAM" id="MobiDB-lite"/>
    </source>
</evidence>
<feature type="repeat" description="ANK" evidence="3">
    <location>
        <begin position="155"/>
        <end position="179"/>
    </location>
</feature>
<keyword evidence="7" id="KW-1185">Reference proteome</keyword>
<feature type="repeat" description="ANK" evidence="3">
    <location>
        <begin position="189"/>
        <end position="221"/>
    </location>
</feature>
<feature type="compositionally biased region" description="Low complexity" evidence="5">
    <location>
        <begin position="485"/>
        <end position="504"/>
    </location>
</feature>
<reference evidence="6" key="1">
    <citation type="submission" date="2020-12" db="EMBL/GenBank/DDBJ databases">
        <title>Metabolic potential, ecology and presence of endohyphal bacteria is reflected in genomic diversity of Mucoromycotina.</title>
        <authorList>
            <person name="Muszewska A."/>
            <person name="Okrasinska A."/>
            <person name="Steczkiewicz K."/>
            <person name="Drgas O."/>
            <person name="Orlowska M."/>
            <person name="Perlinska-Lenart U."/>
            <person name="Aleksandrzak-Piekarczyk T."/>
            <person name="Szatraj K."/>
            <person name="Zielenkiewicz U."/>
            <person name="Pilsyk S."/>
            <person name="Malc E."/>
            <person name="Mieczkowski P."/>
            <person name="Kruszewska J.S."/>
            <person name="Biernat P."/>
            <person name="Pawlowska J."/>
        </authorList>
    </citation>
    <scope>NUCLEOTIDE SEQUENCE</scope>
    <source>
        <strain evidence="6">WA0000051536</strain>
    </source>
</reference>
<evidence type="ECO:0000313" key="6">
    <source>
        <dbReference type="EMBL" id="KAG2188536.1"/>
    </source>
</evidence>
<dbReference type="Proteomes" id="UP000612746">
    <property type="component" value="Unassembled WGS sequence"/>
</dbReference>
<dbReference type="EMBL" id="JAEPRA010000002">
    <property type="protein sequence ID" value="KAG2188536.1"/>
    <property type="molecule type" value="Genomic_DNA"/>
</dbReference>
<accession>A0A8H7QBX5</accession>
<feature type="region of interest" description="Disordered" evidence="5">
    <location>
        <begin position="1361"/>
        <end position="1385"/>
    </location>
</feature>
<gene>
    <name evidence="6" type="ORF">INT44_001290</name>
</gene>
<dbReference type="Pfam" id="PF00023">
    <property type="entry name" value="Ank"/>
    <property type="match status" value="1"/>
</dbReference>
<dbReference type="OrthoDB" id="539213at2759"/>
<dbReference type="Gene3D" id="1.25.40.20">
    <property type="entry name" value="Ankyrin repeat-containing domain"/>
    <property type="match status" value="5"/>
</dbReference>